<dbReference type="EMBL" id="LT629688">
    <property type="protein sequence ID" value="SDD58407.1"/>
    <property type="molecule type" value="Genomic_DNA"/>
</dbReference>
<dbReference type="CDD" id="cd06261">
    <property type="entry name" value="TM_PBP2"/>
    <property type="match status" value="1"/>
</dbReference>
<protein>
    <submittedName>
        <fullName evidence="10">Multiple sugar transport system permease protein</fullName>
    </submittedName>
</protein>
<evidence type="ECO:0000313" key="10">
    <source>
        <dbReference type="EMBL" id="SDD58407.1"/>
    </source>
</evidence>
<dbReference type="InterPro" id="IPR035906">
    <property type="entry name" value="MetI-like_sf"/>
</dbReference>
<evidence type="ECO:0000256" key="7">
    <source>
        <dbReference type="RuleBase" id="RU363032"/>
    </source>
</evidence>
<keyword evidence="5 7" id="KW-1133">Transmembrane helix</keyword>
<evidence type="ECO:0000256" key="6">
    <source>
        <dbReference type="ARBA" id="ARBA00023136"/>
    </source>
</evidence>
<feature type="region of interest" description="Disordered" evidence="8">
    <location>
        <begin position="1"/>
        <end position="25"/>
    </location>
</feature>
<keyword evidence="4 7" id="KW-0812">Transmembrane</keyword>
<comment type="subcellular location">
    <subcellularLocation>
        <location evidence="1 7">Cell membrane</location>
        <topology evidence="1 7">Multi-pass membrane protein</topology>
    </subcellularLocation>
</comment>
<evidence type="ECO:0000256" key="2">
    <source>
        <dbReference type="ARBA" id="ARBA00022448"/>
    </source>
</evidence>
<dbReference type="GO" id="GO:0055085">
    <property type="term" value="P:transmembrane transport"/>
    <property type="evidence" value="ECO:0007669"/>
    <property type="project" value="InterPro"/>
</dbReference>
<name>A0A1G6VZI9_9ACTN</name>
<dbReference type="STRING" id="675864.SAMN04489747_1286"/>
<reference evidence="10 11" key="1">
    <citation type="submission" date="2016-10" db="EMBL/GenBank/DDBJ databases">
        <authorList>
            <person name="de Groot N.N."/>
        </authorList>
    </citation>
    <scope>NUCLEOTIDE SEQUENCE [LARGE SCALE GENOMIC DNA]</scope>
    <source>
        <strain evidence="10 11">MON 2.2</strain>
    </source>
</reference>
<evidence type="ECO:0000256" key="4">
    <source>
        <dbReference type="ARBA" id="ARBA00022692"/>
    </source>
</evidence>
<dbReference type="InterPro" id="IPR000515">
    <property type="entry name" value="MetI-like"/>
</dbReference>
<keyword evidence="2 7" id="KW-0813">Transport</keyword>
<dbReference type="Pfam" id="PF00528">
    <property type="entry name" value="BPD_transp_1"/>
    <property type="match status" value="1"/>
</dbReference>
<dbReference type="Gene3D" id="1.10.3720.10">
    <property type="entry name" value="MetI-like"/>
    <property type="match status" value="1"/>
</dbReference>
<feature type="domain" description="ABC transmembrane type-1" evidence="9">
    <location>
        <begin position="94"/>
        <end position="312"/>
    </location>
</feature>
<keyword evidence="11" id="KW-1185">Reference proteome</keyword>
<feature type="transmembrane region" description="Helical" evidence="7">
    <location>
        <begin position="291"/>
        <end position="314"/>
    </location>
</feature>
<dbReference type="GO" id="GO:0005886">
    <property type="term" value="C:plasma membrane"/>
    <property type="evidence" value="ECO:0007669"/>
    <property type="project" value="UniProtKB-SubCell"/>
</dbReference>
<dbReference type="AlphaFoldDB" id="A0A1G6VZI9"/>
<evidence type="ECO:0000259" key="9">
    <source>
        <dbReference type="PROSITE" id="PS50928"/>
    </source>
</evidence>
<keyword evidence="3" id="KW-1003">Cell membrane</keyword>
<evidence type="ECO:0000256" key="5">
    <source>
        <dbReference type="ARBA" id="ARBA00022989"/>
    </source>
</evidence>
<evidence type="ECO:0000256" key="1">
    <source>
        <dbReference type="ARBA" id="ARBA00004651"/>
    </source>
</evidence>
<dbReference type="PANTHER" id="PTHR43005:SF1">
    <property type="entry name" value="SPERMIDINE_PUTRESCINE TRANSPORT SYSTEM PERMEASE PROTEIN"/>
    <property type="match status" value="1"/>
</dbReference>
<keyword evidence="10" id="KW-0762">Sugar transport</keyword>
<evidence type="ECO:0000313" key="11">
    <source>
        <dbReference type="Proteomes" id="UP000198546"/>
    </source>
</evidence>
<dbReference type="PANTHER" id="PTHR43005">
    <property type="entry name" value="BLR7065 PROTEIN"/>
    <property type="match status" value="1"/>
</dbReference>
<dbReference type="Proteomes" id="UP000198546">
    <property type="component" value="Chromosome i"/>
</dbReference>
<gene>
    <name evidence="10" type="ORF">SAMN04489747_1286</name>
</gene>
<proteinExistence type="inferred from homology"/>
<dbReference type="SUPFAM" id="SSF161098">
    <property type="entry name" value="MetI-like"/>
    <property type="match status" value="1"/>
</dbReference>
<evidence type="ECO:0000256" key="8">
    <source>
        <dbReference type="SAM" id="MobiDB-lite"/>
    </source>
</evidence>
<sequence>MSAVNTTTEATGPTGTPAPPAGRGRRRQHRDLRFALLMGAPALAVIVLLLGYPMGYAGYMSTYDWNDKLGTDHPFVGLGNYAQLLGDGQVHRALGRTLLFAAVTVLGGVGMAVLIAVLLNVDFRGRTLARVLLLVPWAVPPVVNGIMWKLIFDGATGVVNAVGLGLGLFEERVQFLADPSLTMNVLIFAEMWKLLPFLCLLMLAGLQGIPSNIYKAARIDGASPWQQFVRITVPNLRGPILFALVVQTMWSLKVFDTIYVLTGGSGGPAEGTTTLSFLTYLVSFSNLDRGYGAAIAIASMLLVLAFALLWVVLLRDRHKEAAR</sequence>
<accession>A0A1G6VZI9</accession>
<feature type="transmembrane region" description="Helical" evidence="7">
    <location>
        <begin position="32"/>
        <end position="52"/>
    </location>
</feature>
<feature type="transmembrane region" description="Helical" evidence="7">
    <location>
        <begin position="98"/>
        <end position="119"/>
    </location>
</feature>
<comment type="similarity">
    <text evidence="7">Belongs to the binding-protein-dependent transport system permease family.</text>
</comment>
<organism evidence="10 11">
    <name type="scientific">Auraticoccus monumenti</name>
    <dbReference type="NCBI Taxonomy" id="675864"/>
    <lineage>
        <taxon>Bacteria</taxon>
        <taxon>Bacillati</taxon>
        <taxon>Actinomycetota</taxon>
        <taxon>Actinomycetes</taxon>
        <taxon>Propionibacteriales</taxon>
        <taxon>Propionibacteriaceae</taxon>
        <taxon>Auraticoccus</taxon>
    </lineage>
</organism>
<feature type="transmembrane region" description="Helical" evidence="7">
    <location>
        <begin position="131"/>
        <end position="151"/>
    </location>
</feature>
<keyword evidence="6 7" id="KW-0472">Membrane</keyword>
<feature type="transmembrane region" description="Helical" evidence="7">
    <location>
        <begin position="185"/>
        <end position="206"/>
    </location>
</feature>
<feature type="compositionally biased region" description="Low complexity" evidence="8">
    <location>
        <begin position="1"/>
        <end position="15"/>
    </location>
</feature>
<evidence type="ECO:0000256" key="3">
    <source>
        <dbReference type="ARBA" id="ARBA00022475"/>
    </source>
</evidence>
<dbReference type="PROSITE" id="PS50928">
    <property type="entry name" value="ABC_TM1"/>
    <property type="match status" value="1"/>
</dbReference>